<dbReference type="GeneID" id="97489461"/>
<dbReference type="RefSeq" id="WP_030554701.1">
    <property type="nucleotide sequence ID" value="NZ_BMUB01000026.1"/>
</dbReference>
<dbReference type="OrthoDB" id="8871309at2"/>
<dbReference type="PANTHER" id="PTHR11440">
    <property type="entry name" value="LECITHIN-CHOLESTEROL ACYLTRANSFERASE-RELATED"/>
    <property type="match status" value="1"/>
</dbReference>
<reference evidence="1" key="1">
    <citation type="journal article" date="2014" name="Int. J. Syst. Evol. Microbiol.">
        <title>Complete genome sequence of Corynebacterium casei LMG S-19264T (=DSM 44701T), isolated from a smear-ripened cheese.</title>
        <authorList>
            <consortium name="US DOE Joint Genome Institute (JGI-PGF)"/>
            <person name="Walter F."/>
            <person name="Albersmeier A."/>
            <person name="Kalinowski J."/>
            <person name="Ruckert C."/>
        </authorList>
    </citation>
    <scope>NUCLEOTIDE SEQUENCE</scope>
    <source>
        <strain evidence="1">JCM 4434</strain>
    </source>
</reference>
<sequence>MEHDLVVFLPGILGSRLTRDGKDVWHQSWQAVLQLRHPSKAVEAFKLPPGIGDDEPEPNSPWAVQADELVKGPDAMPGLLASYGYPEVRSLLERAASHDPRGGLHPDQYAVFTYDWRLSNRLNARRLKTWVERELAQWRERAPRFHPKAHDDEPKVVFICHSMGGLIARYYLEYLHGRDLARSLVTIGTPHRGAAKAIRFLTGNGIGPSEDQGWPKRKAAQLASRVNPALADIARSFPSVAQLLPVYAAALVDGGTRWRPLTEVPVGNLPTELVNDAFAFHEEFAGAWERNRATEAAPPYKVHCLGGRAHPTVHGVVVRRDGTLEFPTQLDNSQLWIGDGTVPEESAFAKWALDDISDAVWGGERHTTLAGAESFAHQLDAIRRAKPRRDLLAGEEGFSLVVPDFAVAGEPFEITVSGIGTSGRTVRARLTNNRQPGEAPVTLAPDGIGGLVGEVTGAAGTWILEVEAERPHMVCRDVVTIVGE</sequence>
<dbReference type="InterPro" id="IPR029058">
    <property type="entry name" value="AB_hydrolase_fold"/>
</dbReference>
<name>A0A1E7N1T4_KITAU</name>
<organism evidence="2 3">
    <name type="scientific">Kitasatospora aureofaciens</name>
    <name type="common">Streptomyces aureofaciens</name>
    <dbReference type="NCBI Taxonomy" id="1894"/>
    <lineage>
        <taxon>Bacteria</taxon>
        <taxon>Bacillati</taxon>
        <taxon>Actinomycetota</taxon>
        <taxon>Actinomycetes</taxon>
        <taxon>Kitasatosporales</taxon>
        <taxon>Streptomycetaceae</taxon>
        <taxon>Kitasatospora</taxon>
    </lineage>
</organism>
<accession>A0A1E7N1T4</accession>
<reference evidence="2" key="3">
    <citation type="submission" date="2016-08" db="EMBL/GenBank/DDBJ databases">
        <title>Sequencing, Assembly and Comparative Genomics of S. aureofaciens ATCC 10762.</title>
        <authorList>
            <person name="Gradnigo J.S."/>
            <person name="Johnson N."/>
            <person name="Somerville G.A."/>
        </authorList>
    </citation>
    <scope>NUCLEOTIDE SEQUENCE [LARGE SCALE GENOMIC DNA]</scope>
    <source>
        <strain evidence="2">ATCC 10762</strain>
    </source>
</reference>
<dbReference type="EMBL" id="JPRF03000043">
    <property type="protein sequence ID" value="OEV34647.1"/>
    <property type="molecule type" value="Genomic_DNA"/>
</dbReference>
<dbReference type="GO" id="GO:0008374">
    <property type="term" value="F:O-acyltransferase activity"/>
    <property type="evidence" value="ECO:0007669"/>
    <property type="project" value="InterPro"/>
</dbReference>
<dbReference type="KEGG" id="kau:B6264_26675"/>
<evidence type="ECO:0008006" key="4">
    <source>
        <dbReference type="Google" id="ProtNLM"/>
    </source>
</evidence>
<dbReference type="SUPFAM" id="SSF53474">
    <property type="entry name" value="alpha/beta-Hydrolases"/>
    <property type="match status" value="1"/>
</dbReference>
<accession>A0A8H9I348</accession>
<dbReference type="Proteomes" id="UP000037395">
    <property type="component" value="Unassembled WGS sequence"/>
</dbReference>
<proteinExistence type="predicted"/>
<dbReference type="Pfam" id="PF02450">
    <property type="entry name" value="LCAT"/>
    <property type="match status" value="1"/>
</dbReference>
<dbReference type="Gene3D" id="3.40.50.1820">
    <property type="entry name" value="alpha/beta hydrolase"/>
    <property type="match status" value="1"/>
</dbReference>
<comment type="caution">
    <text evidence="2">The sequence shown here is derived from an EMBL/GenBank/DDBJ whole genome shotgun (WGS) entry which is preliminary data.</text>
</comment>
<gene>
    <name evidence="1" type="ORF">GCM10010502_65520</name>
    <name evidence="2" type="ORF">HS99_0009115</name>
</gene>
<protein>
    <recommendedName>
        <fullName evidence="4">Lecithin:cholesterol acyltransferase</fullName>
    </recommendedName>
</protein>
<dbReference type="AlphaFoldDB" id="A0A1E7N1T4"/>
<dbReference type="GO" id="GO:0006629">
    <property type="term" value="P:lipid metabolic process"/>
    <property type="evidence" value="ECO:0007669"/>
    <property type="project" value="InterPro"/>
</dbReference>
<dbReference type="EMBL" id="BMUB01000026">
    <property type="protein sequence ID" value="GGV01805.1"/>
    <property type="molecule type" value="Genomic_DNA"/>
</dbReference>
<evidence type="ECO:0000313" key="1">
    <source>
        <dbReference type="EMBL" id="GGV01805.1"/>
    </source>
</evidence>
<reference evidence="3" key="4">
    <citation type="submission" date="2016-08" db="EMBL/GenBank/DDBJ databases">
        <title>Sequencing, assembly and comparative genomics of S. aureofaciens ATCC 10762.</title>
        <authorList>
            <person name="Gradnigo J.S."/>
            <person name="Johnson N."/>
            <person name="Somerville G.A."/>
        </authorList>
    </citation>
    <scope>NUCLEOTIDE SEQUENCE [LARGE SCALE GENOMIC DNA]</scope>
    <source>
        <strain evidence="3">ATCC 10762 / DSM 40127 / CCM 3239 / JCM 4008 / LMG 5968 / NBRC 12843 / NCIMB 8234 / A-377</strain>
    </source>
</reference>
<dbReference type="Proteomes" id="UP000610124">
    <property type="component" value="Unassembled WGS sequence"/>
</dbReference>
<evidence type="ECO:0000313" key="2">
    <source>
        <dbReference type="EMBL" id="OEV34647.1"/>
    </source>
</evidence>
<reference evidence="2 3" key="2">
    <citation type="submission" date="2014-07" db="EMBL/GenBank/DDBJ databases">
        <authorList>
            <person name="Zhang J.E."/>
            <person name="Yang H."/>
            <person name="Guo J."/>
            <person name="Deng Z."/>
            <person name="Luo H."/>
            <person name="Luo M."/>
            <person name="Zhao B."/>
        </authorList>
    </citation>
    <scope>NUCLEOTIDE SEQUENCE [LARGE SCALE GENOMIC DNA]</scope>
    <source>
        <strain evidence="2">ATCC 10762</strain>
        <strain evidence="3">ATCC 10762 / DSM 40127 / CCM 3239 / JCM 4008 / LMG 5968 / NBRC 12843 / NCIMB 8234 / A-377</strain>
    </source>
</reference>
<keyword evidence="3" id="KW-1185">Reference proteome</keyword>
<reference evidence="1" key="5">
    <citation type="submission" date="2020-09" db="EMBL/GenBank/DDBJ databases">
        <authorList>
            <person name="Sun Q."/>
            <person name="Ohkuma M."/>
        </authorList>
    </citation>
    <scope>NUCLEOTIDE SEQUENCE</scope>
    <source>
        <strain evidence="1">JCM 4434</strain>
    </source>
</reference>
<dbReference type="InterPro" id="IPR003386">
    <property type="entry name" value="LACT/PDAT_acylTrfase"/>
</dbReference>
<evidence type="ECO:0000313" key="3">
    <source>
        <dbReference type="Proteomes" id="UP000037395"/>
    </source>
</evidence>